<evidence type="ECO:0000256" key="4">
    <source>
        <dbReference type="ARBA" id="ARBA00023163"/>
    </source>
</evidence>
<dbReference type="InterPro" id="IPR036390">
    <property type="entry name" value="WH_DNA-bd_sf"/>
</dbReference>
<keyword evidence="3" id="KW-0238">DNA-binding</keyword>
<gene>
    <name evidence="6" type="primary">cysB</name>
    <name evidence="6" type="ORF">BSQ44_24755</name>
</gene>
<protein>
    <submittedName>
        <fullName evidence="6">Transcriptional regulator CysB</fullName>
    </submittedName>
</protein>
<keyword evidence="4" id="KW-0804">Transcription</keyword>
<evidence type="ECO:0000256" key="3">
    <source>
        <dbReference type="ARBA" id="ARBA00023125"/>
    </source>
</evidence>
<evidence type="ECO:0000256" key="1">
    <source>
        <dbReference type="ARBA" id="ARBA00009437"/>
    </source>
</evidence>
<evidence type="ECO:0000256" key="2">
    <source>
        <dbReference type="ARBA" id="ARBA00023015"/>
    </source>
</evidence>
<organism evidence="6 7">
    <name type="scientific">Aquibium oceanicum</name>
    <dbReference type="NCBI Taxonomy" id="1670800"/>
    <lineage>
        <taxon>Bacteria</taxon>
        <taxon>Pseudomonadati</taxon>
        <taxon>Pseudomonadota</taxon>
        <taxon>Alphaproteobacteria</taxon>
        <taxon>Hyphomicrobiales</taxon>
        <taxon>Phyllobacteriaceae</taxon>
        <taxon>Aquibium</taxon>
    </lineage>
</organism>
<dbReference type="InterPro" id="IPR000847">
    <property type="entry name" value="LysR_HTH_N"/>
</dbReference>
<dbReference type="PANTHER" id="PTHR30126:SF6">
    <property type="entry name" value="HTH-TYPE TRANSCRIPTIONAL REGULATOR CYSB-RELATED"/>
    <property type="match status" value="1"/>
</dbReference>
<dbReference type="Pfam" id="PF00126">
    <property type="entry name" value="HTH_1"/>
    <property type="match status" value="1"/>
</dbReference>
<dbReference type="GO" id="GO:0019344">
    <property type="term" value="P:cysteine biosynthetic process"/>
    <property type="evidence" value="ECO:0007669"/>
    <property type="project" value="TreeGrafter"/>
</dbReference>
<dbReference type="EMBL" id="CP018171">
    <property type="protein sequence ID" value="APH74218.1"/>
    <property type="molecule type" value="Genomic_DNA"/>
</dbReference>
<keyword evidence="7" id="KW-1185">Reference proteome</keyword>
<dbReference type="Gene3D" id="3.40.190.10">
    <property type="entry name" value="Periplasmic binding protein-like II"/>
    <property type="match status" value="2"/>
</dbReference>
<comment type="similarity">
    <text evidence="1">Belongs to the LysR transcriptional regulatory family.</text>
</comment>
<dbReference type="PANTHER" id="PTHR30126">
    <property type="entry name" value="HTH-TYPE TRANSCRIPTIONAL REGULATOR"/>
    <property type="match status" value="1"/>
</dbReference>
<proteinExistence type="inferred from homology"/>
<dbReference type="KEGG" id="meso:BSQ44_24755"/>
<dbReference type="Proteomes" id="UP000182840">
    <property type="component" value="Chromosome"/>
</dbReference>
<evidence type="ECO:0000313" key="7">
    <source>
        <dbReference type="Proteomes" id="UP000182840"/>
    </source>
</evidence>
<sequence length="311" mass="34273">MKLQQLRYVAEIAKQGNHLSAAAEALNTSQPGVSRQIQVLEGELGVDIFRRTRNRIIGLTEPGEHVLAIAKRVTADVATLRSLKMDLEALDQGQMVIATTHTQARYVLPNIVVNFIKRYPKVELILKQGDPETICAMVEDGEADFSVGPETQRSFPELLRLQGNEISRIVVGPKGHSIFSEPELTYENLAAHPLIAYDARYSGRWKVMEAFQRAGCTPRFALSAIDADVSKTYALLDLGLAILTNAAYNPAQDIGLEARDASHLFAPSTTTITLRPTSYIRPYVLEFISSLSEKLTLKAVRSALKSAIARD</sequence>
<accession>A0A1L3SXV4</accession>
<dbReference type="Gene3D" id="1.10.10.10">
    <property type="entry name" value="Winged helix-like DNA-binding domain superfamily/Winged helix DNA-binding domain"/>
    <property type="match status" value="1"/>
</dbReference>
<dbReference type="AlphaFoldDB" id="A0A1L3SXV4"/>
<dbReference type="OrthoDB" id="7260751at2"/>
<feature type="domain" description="HTH lysR-type" evidence="5">
    <location>
        <begin position="1"/>
        <end position="59"/>
    </location>
</feature>
<reference evidence="7" key="1">
    <citation type="submission" date="2016-11" db="EMBL/GenBank/DDBJ databases">
        <title>Mesorhizobium oceanicum sp. nov., isolated from deep seawater in South China Sea.</title>
        <authorList>
            <person name="Fu G.-Y."/>
        </authorList>
    </citation>
    <scope>NUCLEOTIDE SEQUENCE [LARGE SCALE GENOMIC DNA]</scope>
    <source>
        <strain evidence="7">B7</strain>
    </source>
</reference>
<dbReference type="GO" id="GO:0000976">
    <property type="term" value="F:transcription cis-regulatory region binding"/>
    <property type="evidence" value="ECO:0007669"/>
    <property type="project" value="TreeGrafter"/>
</dbReference>
<dbReference type="SUPFAM" id="SSF53850">
    <property type="entry name" value="Periplasmic binding protein-like II"/>
    <property type="match status" value="1"/>
</dbReference>
<dbReference type="Pfam" id="PF03466">
    <property type="entry name" value="LysR_substrate"/>
    <property type="match status" value="1"/>
</dbReference>
<name>A0A1L3SXV4_9HYPH</name>
<dbReference type="PROSITE" id="PS50931">
    <property type="entry name" value="HTH_LYSR"/>
    <property type="match status" value="1"/>
</dbReference>
<dbReference type="SUPFAM" id="SSF46785">
    <property type="entry name" value="Winged helix' DNA-binding domain"/>
    <property type="match status" value="1"/>
</dbReference>
<keyword evidence="2" id="KW-0805">Transcription regulation</keyword>
<dbReference type="STRING" id="1670800.BSQ44_24755"/>
<evidence type="ECO:0000313" key="6">
    <source>
        <dbReference type="EMBL" id="APH74218.1"/>
    </source>
</evidence>
<dbReference type="PRINTS" id="PR00039">
    <property type="entry name" value="HTHLYSR"/>
</dbReference>
<evidence type="ECO:0000259" key="5">
    <source>
        <dbReference type="PROSITE" id="PS50931"/>
    </source>
</evidence>
<dbReference type="InterPro" id="IPR036388">
    <property type="entry name" value="WH-like_DNA-bd_sf"/>
</dbReference>
<dbReference type="GO" id="GO:0003700">
    <property type="term" value="F:DNA-binding transcription factor activity"/>
    <property type="evidence" value="ECO:0007669"/>
    <property type="project" value="InterPro"/>
</dbReference>
<dbReference type="InterPro" id="IPR005119">
    <property type="entry name" value="LysR_subst-bd"/>
</dbReference>